<dbReference type="InParanoid" id="A0A1E1L4G4"/>
<evidence type="ECO:0000256" key="5">
    <source>
        <dbReference type="ARBA" id="ARBA00023242"/>
    </source>
</evidence>
<reference evidence="8" key="1">
    <citation type="submission" date="2016-03" db="EMBL/GenBank/DDBJ databases">
        <authorList>
            <person name="Ploux O."/>
        </authorList>
    </citation>
    <scope>NUCLEOTIDE SEQUENCE [LARGE SCALE GENOMIC DNA]</scope>
    <source>
        <strain evidence="8">UK7</strain>
    </source>
</reference>
<dbReference type="GO" id="GO:0000070">
    <property type="term" value="P:mitotic sister chromatid segregation"/>
    <property type="evidence" value="ECO:0007669"/>
    <property type="project" value="TreeGrafter"/>
</dbReference>
<dbReference type="PANTHER" id="PTHR48208:SF2">
    <property type="entry name" value="CENTROMERE PROTEIN I"/>
    <property type="match status" value="1"/>
</dbReference>
<accession>A0A1E1L4G4</accession>
<dbReference type="Proteomes" id="UP000178129">
    <property type="component" value="Unassembled WGS sequence"/>
</dbReference>
<evidence type="ECO:0008006" key="9">
    <source>
        <dbReference type="Google" id="ProtNLM"/>
    </source>
</evidence>
<dbReference type="EMBL" id="FJUW01000035">
    <property type="protein sequence ID" value="CZT05437.1"/>
    <property type="molecule type" value="Genomic_DNA"/>
</dbReference>
<evidence type="ECO:0000256" key="2">
    <source>
        <dbReference type="ARBA" id="ARBA00004584"/>
    </source>
</evidence>
<dbReference type="AlphaFoldDB" id="A0A1E1L4G4"/>
<dbReference type="STRING" id="914237.A0A1E1L4G4"/>
<dbReference type="PANTHER" id="PTHR48208">
    <property type="entry name" value="CENTROMERE PROTEIN I"/>
    <property type="match status" value="1"/>
</dbReference>
<evidence type="ECO:0000256" key="1">
    <source>
        <dbReference type="ARBA" id="ARBA00004123"/>
    </source>
</evidence>
<sequence>MADYGLRRARESKSPFATLQPAVQSARYICDTASALIPWMELTRQGGSEPTLIGLLRVFKDYYPDVIVGEVNSGRASVFTHQNPEWRQRLGEIQDLYVQRTKDGLPNGQKTFKVTRQVSSRGRNASVLPEVYTSRAHETSVTLEEIENVHDFIQKLERIEPPNQLVAVINDPLLQKFLQLRSSESHSKRVDNWLMAFFEDQLQSTSNAGERQILDMLDSVLGYTRHTKTLPVSCLSYLKSMIPTWNGVAGRRVVLALLAYTPIVSWDDLYSSTFQPLEEALLDDGTNNSQLALLAFYKTVLDQWTVFLLSQTQPHPTRSATTTIINLTNHASALALTIIQNNNTISAHSSVLSFYETTASLITHPLLKPTVRIAIPPAEIVYSLLFTTSLSTVSRLCAILALHKKAFELAMTPKATHASEPEAQSYPKDYVNNFNGYLMDVCNCFWRSRAFNTTDPNALGCLLPPSTIQTLEKYISSLDTNISLPNLFSVSYSPVFSRLAIKYVRELEDSSEEQIERRHAGPVTQTSLKQLEKDGGLSLPWADYRLGVLEYLECQGVDGVGELMFNTMKHLMTAREKAKA</sequence>
<keyword evidence="4" id="KW-0158">Chromosome</keyword>
<dbReference type="GO" id="GO:0005634">
    <property type="term" value="C:nucleus"/>
    <property type="evidence" value="ECO:0007669"/>
    <property type="project" value="UniProtKB-SubCell"/>
</dbReference>
<keyword evidence="8" id="KW-1185">Reference proteome</keyword>
<organism evidence="7 8">
    <name type="scientific">Rhynchosporium graminicola</name>
    <dbReference type="NCBI Taxonomy" id="2792576"/>
    <lineage>
        <taxon>Eukaryota</taxon>
        <taxon>Fungi</taxon>
        <taxon>Dikarya</taxon>
        <taxon>Ascomycota</taxon>
        <taxon>Pezizomycotina</taxon>
        <taxon>Leotiomycetes</taxon>
        <taxon>Helotiales</taxon>
        <taxon>Ploettnerulaceae</taxon>
        <taxon>Rhynchosporium</taxon>
    </lineage>
</organism>
<evidence type="ECO:0000256" key="3">
    <source>
        <dbReference type="ARBA" id="ARBA00005470"/>
    </source>
</evidence>
<evidence type="ECO:0000313" key="7">
    <source>
        <dbReference type="EMBL" id="CZT05437.1"/>
    </source>
</evidence>
<comment type="subcellular location">
    <subcellularLocation>
        <location evidence="2">Chromosome</location>
        <location evidence="2">Centromere</location>
    </subcellularLocation>
    <subcellularLocation>
        <location evidence="1">Nucleus</location>
    </subcellularLocation>
</comment>
<dbReference type="InterPro" id="IPR012485">
    <property type="entry name" value="CENP-I"/>
</dbReference>
<dbReference type="GO" id="GO:0000939">
    <property type="term" value="C:inner kinetochore"/>
    <property type="evidence" value="ECO:0007669"/>
    <property type="project" value="TreeGrafter"/>
</dbReference>
<dbReference type="Pfam" id="PF07778">
    <property type="entry name" value="CENP-I"/>
    <property type="match status" value="1"/>
</dbReference>
<comment type="similarity">
    <text evidence="3">Belongs to the CENP-I/CTF3 family.</text>
</comment>
<evidence type="ECO:0000256" key="6">
    <source>
        <dbReference type="ARBA" id="ARBA00023328"/>
    </source>
</evidence>
<name>A0A1E1L4G4_9HELO</name>
<comment type="caution">
    <text evidence="7">The sequence shown here is derived from an EMBL/GenBank/DDBJ whole genome shotgun (WGS) entry which is preliminary data.</text>
</comment>
<evidence type="ECO:0000256" key="4">
    <source>
        <dbReference type="ARBA" id="ARBA00022454"/>
    </source>
</evidence>
<gene>
    <name evidence="7" type="ORF">RCO7_08499</name>
</gene>
<evidence type="ECO:0000313" key="8">
    <source>
        <dbReference type="Proteomes" id="UP000178129"/>
    </source>
</evidence>
<keyword evidence="5" id="KW-0539">Nucleus</keyword>
<proteinExistence type="inferred from homology"/>
<protein>
    <recommendedName>
        <fullName evidence="9">Mis6 domain protein</fullName>
    </recommendedName>
</protein>
<keyword evidence="6" id="KW-0137">Centromere</keyword>
<dbReference type="GO" id="GO:0034080">
    <property type="term" value="P:CENP-A containing chromatin assembly"/>
    <property type="evidence" value="ECO:0007669"/>
    <property type="project" value="TreeGrafter"/>
</dbReference>